<keyword evidence="1" id="KW-0830">Ubiquinone</keyword>
<dbReference type="KEGG" id="mei:Msip34_1096"/>
<proteinExistence type="predicted"/>
<evidence type="ECO:0000313" key="1">
    <source>
        <dbReference type="EMBL" id="ACT50343.1"/>
    </source>
</evidence>
<keyword evidence="1" id="KW-0489">Methyltransferase</keyword>
<name>C6XCR8_METGS</name>
<organism evidence="1 2">
    <name type="scientific">Methylovorus glucosotrophus (strain SIP3-4)</name>
    <dbReference type="NCBI Taxonomy" id="582744"/>
    <lineage>
        <taxon>Bacteria</taxon>
        <taxon>Pseudomonadati</taxon>
        <taxon>Pseudomonadota</taxon>
        <taxon>Betaproteobacteria</taxon>
        <taxon>Nitrosomonadales</taxon>
        <taxon>Methylophilaceae</taxon>
        <taxon>Methylovorus</taxon>
    </lineage>
</organism>
<dbReference type="eggNOG" id="COG2227">
    <property type="taxonomic scope" value="Bacteria"/>
</dbReference>
<dbReference type="AlphaFoldDB" id="C6XCR8"/>
<dbReference type="Proteomes" id="UP000002743">
    <property type="component" value="Chromosome"/>
</dbReference>
<keyword evidence="2" id="KW-1185">Reference proteome</keyword>
<dbReference type="InterPro" id="IPR029063">
    <property type="entry name" value="SAM-dependent_MTases_sf"/>
</dbReference>
<dbReference type="GO" id="GO:0032259">
    <property type="term" value="P:methylation"/>
    <property type="evidence" value="ECO:0007669"/>
    <property type="project" value="UniProtKB-KW"/>
</dbReference>
<dbReference type="GO" id="GO:0008168">
    <property type="term" value="F:methyltransferase activity"/>
    <property type="evidence" value="ECO:0007669"/>
    <property type="project" value="UniProtKB-KW"/>
</dbReference>
<gene>
    <name evidence="1" type="ordered locus">Msip34_1096</name>
</gene>
<dbReference type="EMBL" id="CP001674">
    <property type="protein sequence ID" value="ACT50343.1"/>
    <property type="molecule type" value="Genomic_DNA"/>
</dbReference>
<dbReference type="SUPFAM" id="SSF53335">
    <property type="entry name" value="S-adenosyl-L-methionine-dependent methyltransferases"/>
    <property type="match status" value="1"/>
</dbReference>
<accession>C6XCR8</accession>
<dbReference type="RefSeq" id="WP_015829861.1">
    <property type="nucleotide sequence ID" value="NC_012969.1"/>
</dbReference>
<protein>
    <submittedName>
        <fullName evidence="1">Putative 3-demethylubiquinone-9 3-O-methyltransferase</fullName>
    </submittedName>
</protein>
<dbReference type="Gene3D" id="3.40.50.150">
    <property type="entry name" value="Vaccinia Virus protein VP39"/>
    <property type="match status" value="1"/>
</dbReference>
<reference evidence="1 2" key="2">
    <citation type="journal article" date="2011" name="J. Bacteriol.">
        <title>Genomes of three methylotrophs from a single niche uncover genetic and metabolic divergence of Methylophilaceae.</title>
        <authorList>
            <person name="Lapidus A."/>
            <person name="Clum A."/>
            <person name="Labutti K."/>
            <person name="Kaluzhnaya M.G."/>
            <person name="Lim S."/>
            <person name="Beck D.A."/>
            <person name="Glavina Del Rio T."/>
            <person name="Nolan M."/>
            <person name="Mavromatis K."/>
            <person name="Huntemann M."/>
            <person name="Lucas S."/>
            <person name="Lidstrom M.E."/>
            <person name="Ivanova N."/>
            <person name="Chistoserdova L."/>
        </authorList>
    </citation>
    <scope>NUCLEOTIDE SEQUENCE [LARGE SCALE GENOMIC DNA]</scope>
    <source>
        <strain evidence="1 2">SIP3-4</strain>
    </source>
</reference>
<keyword evidence="1" id="KW-0808">Transferase</keyword>
<dbReference type="Pfam" id="PF13489">
    <property type="entry name" value="Methyltransf_23"/>
    <property type="match status" value="1"/>
</dbReference>
<sequence length="245" mass="27795">MDNTLPCPVCNNQAAFFDTADFNKSCEERRGIALQPTGVMIQYFRCLGCGFCFAPEFEQWTLEDFSTHIYNEDYVAVDPDYLSIRPHDNADLLSRNFGKNKARIRHLDYGGGNGMMSELLQAEGWNSKSYDPFNDPDMQISSLGKFNCITAFEVFEHVPDVSVLMQNLNTLLEDKGGILFSTLLSDGQLDDGTLGWWYAAPRNGHISLFSAQSLKWLGQRYGLQLRSLTNGTHLFYREVLPDWLS</sequence>
<dbReference type="STRING" id="582744.Msip34_1096"/>
<reference evidence="2" key="1">
    <citation type="submission" date="2009-07" db="EMBL/GenBank/DDBJ databases">
        <title>Complete sequence of chromosome of Methylovorus sp. SIP3-4.</title>
        <authorList>
            <person name="Lucas S."/>
            <person name="Copeland A."/>
            <person name="Lapidus A."/>
            <person name="Glavina del Rio T."/>
            <person name="Tice H."/>
            <person name="Bruce D."/>
            <person name="Goodwin L."/>
            <person name="Pitluck S."/>
            <person name="Clum A."/>
            <person name="Larimer F."/>
            <person name="Land M."/>
            <person name="Hauser L."/>
            <person name="Kyrpides N."/>
            <person name="Mikhailova N."/>
            <person name="Kayluzhnaya M."/>
            <person name="Chistoserdova L."/>
        </authorList>
    </citation>
    <scope>NUCLEOTIDE SEQUENCE [LARGE SCALE GENOMIC DNA]</scope>
    <source>
        <strain evidence="2">SIP3-4</strain>
    </source>
</reference>
<dbReference type="HOGENOM" id="CLU_091613_0_0_4"/>
<evidence type="ECO:0000313" key="2">
    <source>
        <dbReference type="Proteomes" id="UP000002743"/>
    </source>
</evidence>